<proteinExistence type="predicted"/>
<evidence type="ECO:0000313" key="2">
    <source>
        <dbReference type="Proteomes" id="UP001177023"/>
    </source>
</evidence>
<dbReference type="Proteomes" id="UP001177023">
    <property type="component" value="Unassembled WGS sequence"/>
</dbReference>
<evidence type="ECO:0000313" key="1">
    <source>
        <dbReference type="EMBL" id="CAJ0579733.1"/>
    </source>
</evidence>
<dbReference type="AlphaFoldDB" id="A0AA36D2B4"/>
<feature type="non-terminal residue" evidence="1">
    <location>
        <position position="69"/>
    </location>
</feature>
<accession>A0AA36D2B4</accession>
<reference evidence="1" key="1">
    <citation type="submission" date="2023-06" db="EMBL/GenBank/DDBJ databases">
        <authorList>
            <person name="Delattre M."/>
        </authorList>
    </citation>
    <scope>NUCLEOTIDE SEQUENCE</scope>
    <source>
        <strain evidence="1">AF72</strain>
    </source>
</reference>
<dbReference type="EMBL" id="CATQJA010002657">
    <property type="protein sequence ID" value="CAJ0579733.1"/>
    <property type="molecule type" value="Genomic_DNA"/>
</dbReference>
<name>A0AA36D2B4_9BILA</name>
<sequence length="69" mass="7399">MASTRAMIAVVESSQTAKGGVELPDFLADRSARTAPLRFSKAPSLFPHTKADLLKILEQGEKEKQSVAA</sequence>
<protein>
    <submittedName>
        <fullName evidence="1">Uncharacterized protein</fullName>
    </submittedName>
</protein>
<gene>
    <name evidence="1" type="ORF">MSPICULIGERA_LOCUS17940</name>
</gene>
<comment type="caution">
    <text evidence="1">The sequence shown here is derived from an EMBL/GenBank/DDBJ whole genome shotgun (WGS) entry which is preliminary data.</text>
</comment>
<keyword evidence="2" id="KW-1185">Reference proteome</keyword>
<organism evidence="1 2">
    <name type="scientific">Mesorhabditis spiculigera</name>
    <dbReference type="NCBI Taxonomy" id="96644"/>
    <lineage>
        <taxon>Eukaryota</taxon>
        <taxon>Metazoa</taxon>
        <taxon>Ecdysozoa</taxon>
        <taxon>Nematoda</taxon>
        <taxon>Chromadorea</taxon>
        <taxon>Rhabditida</taxon>
        <taxon>Rhabditina</taxon>
        <taxon>Rhabditomorpha</taxon>
        <taxon>Rhabditoidea</taxon>
        <taxon>Rhabditidae</taxon>
        <taxon>Mesorhabditinae</taxon>
        <taxon>Mesorhabditis</taxon>
    </lineage>
</organism>